<organism evidence="3 4">
    <name type="scientific">Coccomyxa subellipsoidea (strain C-169)</name>
    <name type="common">Green microalga</name>
    <dbReference type="NCBI Taxonomy" id="574566"/>
    <lineage>
        <taxon>Eukaryota</taxon>
        <taxon>Viridiplantae</taxon>
        <taxon>Chlorophyta</taxon>
        <taxon>core chlorophytes</taxon>
        <taxon>Trebouxiophyceae</taxon>
        <taxon>Trebouxiophyceae incertae sedis</taxon>
        <taxon>Coccomyxaceae</taxon>
        <taxon>Coccomyxa</taxon>
        <taxon>Coccomyxa subellipsoidea</taxon>
    </lineage>
</organism>
<dbReference type="InterPro" id="IPR012337">
    <property type="entry name" value="RNaseH-like_sf"/>
</dbReference>
<name>I0YWI0_COCSC</name>
<evidence type="ECO:0000313" key="3">
    <source>
        <dbReference type="EMBL" id="EIE22749.1"/>
    </source>
</evidence>
<comment type="caution">
    <text evidence="3">The sequence shown here is derived from an EMBL/GenBank/DDBJ whole genome shotgun (WGS) entry which is preliminary data.</text>
</comment>
<dbReference type="GO" id="GO:0006139">
    <property type="term" value="P:nucleobase-containing compound metabolic process"/>
    <property type="evidence" value="ECO:0007669"/>
    <property type="project" value="InterPro"/>
</dbReference>
<dbReference type="InterPro" id="IPR036397">
    <property type="entry name" value="RNaseH_sf"/>
</dbReference>
<proteinExistence type="predicted"/>
<evidence type="ECO:0000256" key="1">
    <source>
        <dbReference type="SAM" id="MobiDB-lite"/>
    </source>
</evidence>
<dbReference type="InterPro" id="IPR002562">
    <property type="entry name" value="3'-5'_exonuclease_dom"/>
</dbReference>
<dbReference type="Pfam" id="PF01612">
    <property type="entry name" value="DNA_pol_A_exo1"/>
    <property type="match status" value="1"/>
</dbReference>
<dbReference type="InterPro" id="IPR052408">
    <property type="entry name" value="Exonuclease_MUT-7-like"/>
</dbReference>
<evidence type="ECO:0000313" key="4">
    <source>
        <dbReference type="Proteomes" id="UP000007264"/>
    </source>
</evidence>
<evidence type="ECO:0000259" key="2">
    <source>
        <dbReference type="Pfam" id="PF01612"/>
    </source>
</evidence>
<protein>
    <recommendedName>
        <fullName evidence="2">3'-5' exonuclease domain-containing protein</fullName>
    </recommendedName>
</protein>
<dbReference type="AlphaFoldDB" id="I0YWI0"/>
<dbReference type="GeneID" id="17040736"/>
<feature type="region of interest" description="Disordered" evidence="1">
    <location>
        <begin position="254"/>
        <end position="282"/>
    </location>
</feature>
<dbReference type="RefSeq" id="XP_005647293.1">
    <property type="nucleotide sequence ID" value="XM_005647236.1"/>
</dbReference>
<accession>I0YWI0</accession>
<dbReference type="KEGG" id="csl:COCSUDRAFT_47679"/>
<dbReference type="OrthoDB" id="10261556at2759"/>
<dbReference type="GO" id="GO:0008408">
    <property type="term" value="F:3'-5' exonuclease activity"/>
    <property type="evidence" value="ECO:0007669"/>
    <property type="project" value="InterPro"/>
</dbReference>
<keyword evidence="4" id="KW-1185">Reference proteome</keyword>
<dbReference type="PANTHER" id="PTHR47765">
    <property type="entry name" value="3'-5' EXONUCLEASE DOMAIN-CONTAINING PROTEIN"/>
    <property type="match status" value="1"/>
</dbReference>
<dbReference type="eggNOG" id="KOG2207">
    <property type="taxonomic scope" value="Eukaryota"/>
</dbReference>
<dbReference type="EMBL" id="AGSI01000009">
    <property type="protein sequence ID" value="EIE22749.1"/>
    <property type="molecule type" value="Genomic_DNA"/>
</dbReference>
<dbReference type="Proteomes" id="UP000007264">
    <property type="component" value="Unassembled WGS sequence"/>
</dbReference>
<dbReference type="PANTHER" id="PTHR47765:SF2">
    <property type="entry name" value="EXONUCLEASE MUT-7 HOMOLOG"/>
    <property type="match status" value="1"/>
</dbReference>
<reference evidence="3 4" key="1">
    <citation type="journal article" date="2012" name="Genome Biol.">
        <title>The genome of the polar eukaryotic microalga coccomyxa subellipsoidea reveals traits of cold adaptation.</title>
        <authorList>
            <person name="Blanc G."/>
            <person name="Agarkova I."/>
            <person name="Grimwood J."/>
            <person name="Kuo A."/>
            <person name="Brueggeman A."/>
            <person name="Dunigan D."/>
            <person name="Gurnon J."/>
            <person name="Ladunga I."/>
            <person name="Lindquist E."/>
            <person name="Lucas S."/>
            <person name="Pangilinan J."/>
            <person name="Proschold T."/>
            <person name="Salamov A."/>
            <person name="Schmutz J."/>
            <person name="Weeks D."/>
            <person name="Yamada T."/>
            <person name="Claverie J.M."/>
            <person name="Grigoriev I."/>
            <person name="Van Etten J."/>
            <person name="Lomsadze A."/>
            <person name="Borodovsky M."/>
        </authorList>
    </citation>
    <scope>NUCLEOTIDE SEQUENCE [LARGE SCALE GENOMIC DNA]</scope>
    <source>
        <strain evidence="3 4">C-169</strain>
    </source>
</reference>
<dbReference type="Gene3D" id="3.30.420.10">
    <property type="entry name" value="Ribonuclease H-like superfamily/Ribonuclease H"/>
    <property type="match status" value="1"/>
</dbReference>
<dbReference type="GO" id="GO:0003676">
    <property type="term" value="F:nucleic acid binding"/>
    <property type="evidence" value="ECO:0007669"/>
    <property type="project" value="InterPro"/>
</dbReference>
<sequence length="400" mass="42665">MSFSDGDLTPSDYIHLPDDWAVLLVNDENTFIQAWEIVDDAYVCALDAEWEPYTSKPCASLVQAAVRTRGSAEQYLLLMDFEAVPKLDLRRLLQKIFRDRAMLKVGYGLLMDLRAIATGLGGEGTGCVSVVDPFIDIGSLHRALYSKGTPGIAKVEGKGLAGLVEVQLGQRLDKRLQCSSWSQRPLQPDQIAYAALDAAVLLLLLDSFIAAAAPALENGRGDLHGRTERTAAEDTFAGGGGRSTAVQVAACSETGHETGNTGGSREADALQTDIPDSASSSRGGCDIVTQLAEDLQSSCSIREGEHGSSDAVAWTFENDGHAQLISDDSGSQHSARDTRTGGGEVHAAQEAMQSAAAVWGSRLEVGGCAPKNKKDRNPPVKKLTAAERTEDFGKPTWFLI</sequence>
<dbReference type="STRING" id="574566.I0YWI0"/>
<feature type="domain" description="3'-5' exonuclease" evidence="2">
    <location>
        <begin position="28"/>
        <end position="207"/>
    </location>
</feature>
<dbReference type="SUPFAM" id="SSF53098">
    <property type="entry name" value="Ribonuclease H-like"/>
    <property type="match status" value="1"/>
</dbReference>
<gene>
    <name evidence="3" type="ORF">COCSUDRAFT_47679</name>
</gene>